<dbReference type="PANTHER" id="PTHR43364">
    <property type="entry name" value="NADH-SPECIFIC METHYLGLYOXAL REDUCTASE-RELATED"/>
    <property type="match status" value="1"/>
</dbReference>
<dbReference type="FunFam" id="3.20.20.100:FF:000004">
    <property type="entry name" value="Oxidoreductase, aldo/keto reductase"/>
    <property type="match status" value="1"/>
</dbReference>
<evidence type="ECO:0000259" key="2">
    <source>
        <dbReference type="Pfam" id="PF00248"/>
    </source>
</evidence>
<dbReference type="Gene3D" id="3.20.20.100">
    <property type="entry name" value="NADP-dependent oxidoreductase domain"/>
    <property type="match status" value="1"/>
</dbReference>
<keyword evidence="1" id="KW-0560">Oxidoreductase</keyword>
<dbReference type="InterPro" id="IPR050523">
    <property type="entry name" value="AKR_Detox_Biosynth"/>
</dbReference>
<dbReference type="PANTHER" id="PTHR43364:SF4">
    <property type="entry name" value="NAD(P)-LINKED OXIDOREDUCTASE SUPERFAMILY PROTEIN"/>
    <property type="match status" value="1"/>
</dbReference>
<dbReference type="GO" id="GO:0016491">
    <property type="term" value="F:oxidoreductase activity"/>
    <property type="evidence" value="ECO:0007669"/>
    <property type="project" value="UniProtKB-KW"/>
</dbReference>
<reference evidence="3 4" key="1">
    <citation type="submission" date="2019-12" db="EMBL/GenBank/DDBJ databases">
        <title>Halocatena pleomorpha gen. nov. sp. nov., an extremely halophilic archaeon of family Halobacteriaceae isolated from saltpan soil.</title>
        <authorList>
            <person name="Pal Y."/>
            <person name="Verma A."/>
            <person name="Krishnamurthi S."/>
            <person name="Kumar P."/>
        </authorList>
    </citation>
    <scope>NUCLEOTIDE SEQUENCE [LARGE SCALE GENOMIC DNA]</scope>
    <source>
        <strain evidence="3 4">JCM 16495</strain>
    </source>
</reference>
<proteinExistence type="predicted"/>
<evidence type="ECO:0000313" key="3">
    <source>
        <dbReference type="EMBL" id="MWG33429.1"/>
    </source>
</evidence>
<dbReference type="EMBL" id="WSZK01000007">
    <property type="protein sequence ID" value="MWG33429.1"/>
    <property type="molecule type" value="Genomic_DNA"/>
</dbReference>
<dbReference type="SUPFAM" id="SSF51430">
    <property type="entry name" value="NAD(P)-linked oxidoreductase"/>
    <property type="match status" value="1"/>
</dbReference>
<comment type="caution">
    <text evidence="3">The sequence shown here is derived from an EMBL/GenBank/DDBJ whole genome shotgun (WGS) entry which is preliminary data.</text>
</comment>
<dbReference type="AlphaFoldDB" id="A0A6B0GIX7"/>
<dbReference type="InterPro" id="IPR036812">
    <property type="entry name" value="NAD(P)_OxRdtase_dom_sf"/>
</dbReference>
<evidence type="ECO:0000313" key="4">
    <source>
        <dbReference type="Proteomes" id="UP000451471"/>
    </source>
</evidence>
<name>A0A6B0GIX7_9EURY</name>
<protein>
    <submittedName>
        <fullName evidence="3">Aldo/keto reductase</fullName>
    </submittedName>
</protein>
<gene>
    <name evidence="3" type="ORF">GQS65_02810</name>
</gene>
<accession>A0A6B0GIX7</accession>
<organism evidence="3 4">
    <name type="scientific">Halomarina oriensis</name>
    <dbReference type="NCBI Taxonomy" id="671145"/>
    <lineage>
        <taxon>Archaea</taxon>
        <taxon>Methanobacteriati</taxon>
        <taxon>Methanobacteriota</taxon>
        <taxon>Stenosarchaea group</taxon>
        <taxon>Halobacteria</taxon>
        <taxon>Halobacteriales</taxon>
        <taxon>Natronomonadaceae</taxon>
        <taxon>Halomarina</taxon>
    </lineage>
</organism>
<sequence>MYTTLGGTGLSVSRLCLGTARFGRAVNTDRTRRLDEQIIDRETAHDLLDTAFDQGVNFIDTANSYGRPVEGRAERYIGEWLDGRDRESVVVASKVYGDMGDGPNDAGLSRKHVRAQLRGTLDRLGTDYVDIYYLHRWDDDTPITETLSTLDDAVRAGRVHHIGLSTAAAWQLVKAQWTSDVNGWEPVSITQPKYNAVHRAPVAPYLDACVDSNVGICVYSPLAGGFLTGKYERSTPEPSASRASRDRGFLDRPERDWRVLDTIRTVAEELDATPTQVALAWLLAHERHAAFTPIPVVGPRTVDQLRDNLSALSLSLPQDAYSRISDAYGHVSETAR</sequence>
<evidence type="ECO:0000256" key="1">
    <source>
        <dbReference type="ARBA" id="ARBA00023002"/>
    </source>
</evidence>
<dbReference type="Proteomes" id="UP000451471">
    <property type="component" value="Unassembled WGS sequence"/>
</dbReference>
<dbReference type="InterPro" id="IPR023210">
    <property type="entry name" value="NADP_OxRdtase_dom"/>
</dbReference>
<keyword evidence="4" id="KW-1185">Reference proteome</keyword>
<dbReference type="Pfam" id="PF00248">
    <property type="entry name" value="Aldo_ket_red"/>
    <property type="match status" value="1"/>
</dbReference>
<feature type="domain" description="NADP-dependent oxidoreductase" evidence="2">
    <location>
        <begin position="14"/>
        <end position="326"/>
    </location>
</feature>
<dbReference type="GO" id="GO:0005829">
    <property type="term" value="C:cytosol"/>
    <property type="evidence" value="ECO:0007669"/>
    <property type="project" value="UniProtKB-ARBA"/>
</dbReference>